<dbReference type="PANTHER" id="PTHR43766">
    <property type="entry name" value="TRYPTOPHAN--TRNA LIGASE, MITOCHONDRIAL"/>
    <property type="match status" value="1"/>
</dbReference>
<dbReference type="InterPro" id="IPR002306">
    <property type="entry name" value="Trp-tRNA-ligase"/>
</dbReference>
<feature type="binding site" evidence="8">
    <location>
        <begin position="24"/>
        <end position="25"/>
    </location>
    <ligand>
        <name>ATP</name>
        <dbReference type="ChEBI" id="CHEBI:30616"/>
    </ligand>
</feature>
<evidence type="ECO:0000256" key="4">
    <source>
        <dbReference type="ARBA" id="ARBA00022840"/>
    </source>
</evidence>
<dbReference type="AlphaFoldDB" id="C7R2A6"/>
<dbReference type="Pfam" id="PF00579">
    <property type="entry name" value="tRNA-synt_1b"/>
    <property type="match status" value="1"/>
</dbReference>
<evidence type="ECO:0000313" key="10">
    <source>
        <dbReference type="EMBL" id="ACV08477.1"/>
    </source>
</evidence>
<keyword evidence="11" id="KW-1185">Reference proteome</keyword>
<evidence type="ECO:0000256" key="1">
    <source>
        <dbReference type="ARBA" id="ARBA00005594"/>
    </source>
</evidence>
<dbReference type="InterPro" id="IPR050203">
    <property type="entry name" value="Trp-tRNA_synthetase"/>
</dbReference>
<feature type="binding site" evidence="8">
    <location>
        <position position="193"/>
    </location>
    <ligand>
        <name>ATP</name>
        <dbReference type="ChEBI" id="CHEBI:30616"/>
    </ligand>
</feature>
<dbReference type="InterPro" id="IPR002305">
    <property type="entry name" value="aa-tRNA-synth_Ic"/>
</dbReference>
<keyword evidence="6 8" id="KW-0030">Aminoacyl-tRNA synthetase</keyword>
<dbReference type="NCBIfam" id="TIGR00233">
    <property type="entry name" value="trpS"/>
    <property type="match status" value="1"/>
</dbReference>
<dbReference type="GO" id="GO:0004830">
    <property type="term" value="F:tryptophan-tRNA ligase activity"/>
    <property type="evidence" value="ECO:0007669"/>
    <property type="project" value="UniProtKB-UniRule"/>
</dbReference>
<dbReference type="GO" id="GO:0005524">
    <property type="term" value="F:ATP binding"/>
    <property type="evidence" value="ECO:0007669"/>
    <property type="project" value="UniProtKB-UniRule"/>
</dbReference>
<comment type="caution">
    <text evidence="8">Lacks conserved residue(s) required for the propagation of feature annotation.</text>
</comment>
<evidence type="ECO:0000256" key="6">
    <source>
        <dbReference type="ARBA" id="ARBA00023146"/>
    </source>
</evidence>
<evidence type="ECO:0000256" key="5">
    <source>
        <dbReference type="ARBA" id="ARBA00022917"/>
    </source>
</evidence>
<keyword evidence="5 8" id="KW-0648">Protein biosynthesis</keyword>
<keyword evidence="2 8" id="KW-0436">Ligase</keyword>
<evidence type="ECO:0000256" key="7">
    <source>
        <dbReference type="ARBA" id="ARBA00049929"/>
    </source>
</evidence>
<dbReference type="PRINTS" id="PR01039">
    <property type="entry name" value="TRNASYNTHTRP"/>
</dbReference>
<protein>
    <recommendedName>
        <fullName evidence="8">Tryptophan--tRNA ligase</fullName>
        <ecNumber evidence="8">6.1.1.2</ecNumber>
    </recommendedName>
    <alternativeName>
        <fullName evidence="8">Tryptophanyl-tRNA synthetase</fullName>
        <shortName evidence="8">TrpRS</shortName>
    </alternativeName>
</protein>
<dbReference type="CDD" id="cd00806">
    <property type="entry name" value="TrpRS_core"/>
    <property type="match status" value="1"/>
</dbReference>
<dbReference type="EC" id="6.1.1.2" evidence="8"/>
<feature type="binding site" evidence="8">
    <location>
        <begin position="202"/>
        <end position="206"/>
    </location>
    <ligand>
        <name>ATP</name>
        <dbReference type="ChEBI" id="CHEBI:30616"/>
    </ligand>
</feature>
<comment type="function">
    <text evidence="8">Catalyzes the attachment of tryptophan to tRNA(Trp).</text>
</comment>
<accession>C7R2A6</accession>
<dbReference type="STRING" id="471856.Jden_0815"/>
<evidence type="ECO:0000256" key="9">
    <source>
        <dbReference type="RuleBase" id="RU363036"/>
    </source>
</evidence>
<name>C7R2A6_JONDD</name>
<dbReference type="FunFam" id="1.10.240.10:FF:000002">
    <property type="entry name" value="Tryptophan--tRNA ligase"/>
    <property type="match status" value="1"/>
</dbReference>
<dbReference type="Gene3D" id="3.40.50.620">
    <property type="entry name" value="HUPs"/>
    <property type="match status" value="1"/>
</dbReference>
<dbReference type="GO" id="GO:0005829">
    <property type="term" value="C:cytosol"/>
    <property type="evidence" value="ECO:0007669"/>
    <property type="project" value="TreeGrafter"/>
</dbReference>
<dbReference type="InterPro" id="IPR024109">
    <property type="entry name" value="Trp-tRNA-ligase_bac-type"/>
</dbReference>
<feature type="short sequence motif" description="'KMSKS' region" evidence="8">
    <location>
        <begin position="202"/>
        <end position="206"/>
    </location>
</feature>
<dbReference type="RefSeq" id="WP_015771105.1">
    <property type="nucleotide sequence ID" value="NC_013174.1"/>
</dbReference>
<dbReference type="SUPFAM" id="SSF52374">
    <property type="entry name" value="Nucleotidylyl transferase"/>
    <property type="match status" value="1"/>
</dbReference>
<keyword evidence="4 8" id="KW-0067">ATP-binding</keyword>
<reference evidence="10 11" key="1">
    <citation type="journal article" date="2009" name="Stand. Genomic Sci.">
        <title>Complete genome sequence of Jonesia denitrificans type strain (Prevot 55134).</title>
        <authorList>
            <person name="Pukall R."/>
            <person name="Gehrich-Schroter G."/>
            <person name="Lapidus A."/>
            <person name="Nolan M."/>
            <person name="Glavina Del Rio T."/>
            <person name="Lucas S."/>
            <person name="Chen F."/>
            <person name="Tice H."/>
            <person name="Pitluck S."/>
            <person name="Cheng J.F."/>
            <person name="Copeland A."/>
            <person name="Saunders E."/>
            <person name="Brettin T."/>
            <person name="Detter J.C."/>
            <person name="Bruce D."/>
            <person name="Goodwin L."/>
            <person name="Pati A."/>
            <person name="Ivanova N."/>
            <person name="Mavromatis K."/>
            <person name="Ovchinnikova G."/>
            <person name="Chen A."/>
            <person name="Palaniappan K."/>
            <person name="Land M."/>
            <person name="Hauser L."/>
            <person name="Chang Y.J."/>
            <person name="Jeffries C.D."/>
            <person name="Chain P."/>
            <person name="Goker M."/>
            <person name="Bristow J."/>
            <person name="Eisen J.A."/>
            <person name="Markowitz V."/>
            <person name="Hugenholtz P."/>
            <person name="Kyrpides N.C."/>
            <person name="Klenk H.P."/>
            <person name="Han C."/>
        </authorList>
    </citation>
    <scope>NUCLEOTIDE SEQUENCE [LARGE SCALE GENOMIC DNA]</scope>
    <source>
        <strain evidence="11">ATCC 14870 / DSM 20603 / BCRC 15368 / CIP 55.134 / JCM 11481 / NBRC 15587 / NCTC 10816 / Prevot 55134</strain>
    </source>
</reference>
<feature type="binding site" evidence="8">
    <location>
        <begin position="153"/>
        <end position="155"/>
    </location>
    <ligand>
        <name>ATP</name>
        <dbReference type="ChEBI" id="CHEBI:30616"/>
    </ligand>
</feature>
<feature type="binding site" evidence="8">
    <location>
        <begin position="15"/>
        <end position="17"/>
    </location>
    <ligand>
        <name>ATP</name>
        <dbReference type="ChEBI" id="CHEBI:30616"/>
    </ligand>
</feature>
<evidence type="ECO:0000313" key="11">
    <source>
        <dbReference type="Proteomes" id="UP000000628"/>
    </source>
</evidence>
<dbReference type="HOGENOM" id="CLU_029244_1_1_11"/>
<evidence type="ECO:0000256" key="8">
    <source>
        <dbReference type="HAMAP-Rule" id="MF_00140"/>
    </source>
</evidence>
<comment type="subcellular location">
    <subcellularLocation>
        <location evidence="8">Cytoplasm</location>
    </subcellularLocation>
</comment>
<feature type="binding site" evidence="8">
    <location>
        <position position="141"/>
    </location>
    <ligand>
        <name>L-tryptophan</name>
        <dbReference type="ChEBI" id="CHEBI:57912"/>
    </ligand>
</feature>
<dbReference type="Proteomes" id="UP000000628">
    <property type="component" value="Chromosome"/>
</dbReference>
<dbReference type="KEGG" id="jde:Jden_0815"/>
<dbReference type="GO" id="GO:0006436">
    <property type="term" value="P:tryptophanyl-tRNA aminoacylation"/>
    <property type="evidence" value="ECO:0007669"/>
    <property type="project" value="UniProtKB-UniRule"/>
</dbReference>
<sequence>MTTPSARQRILSGMQPTNDSLSIGNYIGAMTQWVSLQDDFDAFYMVADLHALTVNPDPDKLRERTRRTLAQYLAGGVDPERSTLFLQSHVPAHAELSWLLSCHTGFGELSRMTQFKDKAAKQGTETATAGLFSYPVLMAADILLYDAARVPVGEDQRQHLELTRNLAERMNSRYGADTFVVPEPHIVKAVAKIYDLQQPTQKMSKSEVGKGTIWLLDDPAKAAKKIKSAVTDAGTDITYDPVNKPGISNLLTIFAYLTDRTISDLEHEFEGQQYGHLKVALADVVAEFLTEFQTKVHTFLDDRAQLDAILRVGAHKAGDVAQDTLRRVNDRLGLLLSGEQA</sequence>
<comment type="catalytic activity">
    <reaction evidence="7 8">
        <text>tRNA(Trp) + L-tryptophan + ATP = L-tryptophyl-tRNA(Trp) + AMP + diphosphate + H(+)</text>
        <dbReference type="Rhea" id="RHEA:24080"/>
        <dbReference type="Rhea" id="RHEA-COMP:9671"/>
        <dbReference type="Rhea" id="RHEA-COMP:9705"/>
        <dbReference type="ChEBI" id="CHEBI:15378"/>
        <dbReference type="ChEBI" id="CHEBI:30616"/>
        <dbReference type="ChEBI" id="CHEBI:33019"/>
        <dbReference type="ChEBI" id="CHEBI:57912"/>
        <dbReference type="ChEBI" id="CHEBI:78442"/>
        <dbReference type="ChEBI" id="CHEBI:78535"/>
        <dbReference type="ChEBI" id="CHEBI:456215"/>
        <dbReference type="EC" id="6.1.1.2"/>
    </reaction>
</comment>
<dbReference type="Gene3D" id="1.10.240.10">
    <property type="entry name" value="Tyrosyl-Transfer RNA Synthetase"/>
    <property type="match status" value="1"/>
</dbReference>
<organism evidence="10 11">
    <name type="scientific">Jonesia denitrificans (strain ATCC 14870 / DSM 20603 / BCRC 15368 / CIP 55.134 / JCM 11481 / NBRC 15587 / NCTC 10816 / Prevot 55134)</name>
    <name type="common">Listeria denitrificans</name>
    <dbReference type="NCBI Taxonomy" id="471856"/>
    <lineage>
        <taxon>Bacteria</taxon>
        <taxon>Bacillati</taxon>
        <taxon>Actinomycetota</taxon>
        <taxon>Actinomycetes</taxon>
        <taxon>Micrococcales</taxon>
        <taxon>Jonesiaceae</taxon>
        <taxon>Jonesia</taxon>
    </lineage>
</organism>
<gene>
    <name evidence="8" type="primary">trpS</name>
    <name evidence="10" type="ordered locus">Jden_0815</name>
</gene>
<comment type="subunit">
    <text evidence="8">Homodimer.</text>
</comment>
<dbReference type="EMBL" id="CP001706">
    <property type="protein sequence ID" value="ACV08477.1"/>
    <property type="molecule type" value="Genomic_DNA"/>
</dbReference>
<comment type="similarity">
    <text evidence="1 8 9">Belongs to the class-I aminoacyl-tRNA synthetase family.</text>
</comment>
<dbReference type="HAMAP" id="MF_00140_B">
    <property type="entry name" value="Trp_tRNA_synth_B"/>
    <property type="match status" value="1"/>
</dbReference>
<dbReference type="OrthoDB" id="9801042at2"/>
<evidence type="ECO:0000256" key="3">
    <source>
        <dbReference type="ARBA" id="ARBA00022741"/>
    </source>
</evidence>
<dbReference type="PANTHER" id="PTHR43766:SF1">
    <property type="entry name" value="TRYPTOPHAN--TRNA LIGASE, MITOCHONDRIAL"/>
    <property type="match status" value="1"/>
</dbReference>
<evidence type="ECO:0000256" key="2">
    <source>
        <dbReference type="ARBA" id="ARBA00022598"/>
    </source>
</evidence>
<keyword evidence="8" id="KW-0963">Cytoplasm</keyword>
<proteinExistence type="inferred from homology"/>
<dbReference type="eggNOG" id="COG0180">
    <property type="taxonomic scope" value="Bacteria"/>
</dbReference>
<keyword evidence="3 8" id="KW-0547">Nucleotide-binding</keyword>
<dbReference type="InterPro" id="IPR014729">
    <property type="entry name" value="Rossmann-like_a/b/a_fold"/>
</dbReference>